<feature type="non-terminal residue" evidence="2">
    <location>
        <position position="162"/>
    </location>
</feature>
<dbReference type="PANTHER" id="PTHR24410">
    <property type="entry name" value="HL07962P-RELATED"/>
    <property type="match status" value="1"/>
</dbReference>
<dbReference type="Gene3D" id="3.30.710.10">
    <property type="entry name" value="Potassium Channel Kv1.1, Chain A"/>
    <property type="match status" value="1"/>
</dbReference>
<dbReference type="CDD" id="cd18186">
    <property type="entry name" value="BTB_POZ_ZBTB_KLHL-like"/>
    <property type="match status" value="1"/>
</dbReference>
<feature type="domain" description="BTB" evidence="1">
    <location>
        <begin position="23"/>
        <end position="97"/>
    </location>
</feature>
<protein>
    <submittedName>
        <fullName evidence="2">10579_t:CDS:1</fullName>
    </submittedName>
</protein>
<dbReference type="Pfam" id="PF00651">
    <property type="entry name" value="BTB"/>
    <property type="match status" value="1"/>
</dbReference>
<dbReference type="PROSITE" id="PS50097">
    <property type="entry name" value="BTB"/>
    <property type="match status" value="1"/>
</dbReference>
<dbReference type="InterPro" id="IPR051481">
    <property type="entry name" value="BTB-POZ/Galectin-3-binding"/>
</dbReference>
<organism evidence="2 3">
    <name type="scientific">Acaulospora morrowiae</name>
    <dbReference type="NCBI Taxonomy" id="94023"/>
    <lineage>
        <taxon>Eukaryota</taxon>
        <taxon>Fungi</taxon>
        <taxon>Fungi incertae sedis</taxon>
        <taxon>Mucoromycota</taxon>
        <taxon>Glomeromycotina</taxon>
        <taxon>Glomeromycetes</taxon>
        <taxon>Diversisporales</taxon>
        <taxon>Acaulosporaceae</taxon>
        <taxon>Acaulospora</taxon>
    </lineage>
</organism>
<evidence type="ECO:0000259" key="1">
    <source>
        <dbReference type="PROSITE" id="PS50097"/>
    </source>
</evidence>
<dbReference type="OrthoDB" id="408604at2759"/>
<dbReference type="EMBL" id="CAJVPV010054598">
    <property type="protein sequence ID" value="CAG8783411.1"/>
    <property type="molecule type" value="Genomic_DNA"/>
</dbReference>
<evidence type="ECO:0000313" key="2">
    <source>
        <dbReference type="EMBL" id="CAG8783411.1"/>
    </source>
</evidence>
<dbReference type="SUPFAM" id="SSF54695">
    <property type="entry name" value="POZ domain"/>
    <property type="match status" value="1"/>
</dbReference>
<dbReference type="InterPro" id="IPR000210">
    <property type="entry name" value="BTB/POZ_dom"/>
</dbReference>
<dbReference type="AlphaFoldDB" id="A0A9N9JM56"/>
<name>A0A9N9JM56_9GLOM</name>
<comment type="caution">
    <text evidence="2">The sequence shown here is derived from an EMBL/GenBank/DDBJ whole genome shotgun (WGS) entry which is preliminary data.</text>
</comment>
<dbReference type="SMART" id="SM00225">
    <property type="entry name" value="BTB"/>
    <property type="match status" value="1"/>
</dbReference>
<keyword evidence="3" id="KW-1185">Reference proteome</keyword>
<reference evidence="2" key="1">
    <citation type="submission" date="2021-06" db="EMBL/GenBank/DDBJ databases">
        <authorList>
            <person name="Kallberg Y."/>
            <person name="Tangrot J."/>
            <person name="Rosling A."/>
        </authorList>
    </citation>
    <scope>NUCLEOTIDE SEQUENCE</scope>
    <source>
        <strain evidence="2">CL551</strain>
    </source>
</reference>
<dbReference type="PANTHER" id="PTHR24410:SF23">
    <property type="entry name" value="BTB DOMAIN-CONTAINING PROTEIN-RELATED"/>
    <property type="match status" value="1"/>
</dbReference>
<dbReference type="InterPro" id="IPR011333">
    <property type="entry name" value="SKP1/BTB/POZ_sf"/>
</dbReference>
<evidence type="ECO:0000313" key="3">
    <source>
        <dbReference type="Proteomes" id="UP000789342"/>
    </source>
</evidence>
<accession>A0A9N9JM56</accession>
<dbReference type="Proteomes" id="UP000789342">
    <property type="component" value="Unassembled WGS sequence"/>
</dbReference>
<gene>
    <name evidence="2" type="ORF">AMORRO_LOCUS17517</name>
</gene>
<proteinExistence type="predicted"/>
<sequence length="162" mass="18884">MLTEFYINLSQDLSQLLEDADDYNVNIKVGENTDTQDFRAHSIILRARSPYFKRALSSRWTFSKKDGIILFTKPNISPTIFTLILKYIYSGTLDLIKISRSDILNLLVASDELLLDELIEHIQDHLIKRESQWLKQNSIMVLHTVIKLFSCKELQEYCLESI</sequence>